<sequence>MKWTFTPDEFTHVWATETRQDRRPYPINLAPRGIETSENAAAALKLEERFPLNGDPDLTGALKFLVRSDVTTITAFGDRFVDGEQQPDPVLALGVVFSHWGAAVFSTDSTVTVVSGSARDAVKYLVKAMGSVRPGQLTPMREPRKAVLFPEPGQWQETETSRRAKRLRLALRRPIDARGYLTVTVSPEDPMSPPPQHRTWLDFSGDGRYILSVGDDMALSPTSMDQLAKYLMKLARVR</sequence>
<evidence type="ECO:0000313" key="6">
    <source>
        <dbReference type="Proteomes" id="UP000438448"/>
    </source>
</evidence>
<gene>
    <name evidence="5" type="ORF">NRB20_04880</name>
</gene>
<keyword evidence="3" id="KW-0963">Cytoplasm</keyword>
<dbReference type="RefSeq" id="WP_153407478.1">
    <property type="nucleotide sequence ID" value="NZ_WEGK01000001.1"/>
</dbReference>
<comment type="caution">
    <text evidence="5">The sequence shown here is derived from an EMBL/GenBank/DDBJ whole genome shotgun (WGS) entry which is preliminary data.</text>
</comment>
<keyword evidence="6" id="KW-1185">Reference proteome</keyword>
<name>A0A7K0CXQ1_9NOCA</name>
<dbReference type="Proteomes" id="UP000438448">
    <property type="component" value="Unassembled WGS sequence"/>
</dbReference>
<dbReference type="EMBL" id="WEGK01000001">
    <property type="protein sequence ID" value="MQY17424.1"/>
    <property type="molecule type" value="Genomic_DNA"/>
</dbReference>
<evidence type="ECO:0000256" key="1">
    <source>
        <dbReference type="ARBA" id="ARBA00004496"/>
    </source>
</evidence>
<proteinExistence type="inferred from homology"/>
<organism evidence="5 6">
    <name type="scientific">Nocardia macrotermitis</name>
    <dbReference type="NCBI Taxonomy" id="2585198"/>
    <lineage>
        <taxon>Bacteria</taxon>
        <taxon>Bacillati</taxon>
        <taxon>Actinomycetota</taxon>
        <taxon>Actinomycetes</taxon>
        <taxon>Mycobacteriales</taxon>
        <taxon>Nocardiaceae</taxon>
        <taxon>Nocardia</taxon>
    </lineage>
</organism>
<evidence type="ECO:0000256" key="2">
    <source>
        <dbReference type="ARBA" id="ARBA00006411"/>
    </source>
</evidence>
<dbReference type="Pfam" id="PF14011">
    <property type="entry name" value="ESX-1_EspG"/>
    <property type="match status" value="1"/>
</dbReference>
<dbReference type="AlphaFoldDB" id="A0A7K0CXQ1"/>
<dbReference type="InterPro" id="IPR025734">
    <property type="entry name" value="EspG"/>
</dbReference>
<accession>A0A7K0CXQ1</accession>
<keyword evidence="4" id="KW-0143">Chaperone</keyword>
<evidence type="ECO:0008006" key="7">
    <source>
        <dbReference type="Google" id="ProtNLM"/>
    </source>
</evidence>
<comment type="subcellular location">
    <subcellularLocation>
        <location evidence="1">Cytoplasm</location>
    </subcellularLocation>
</comment>
<comment type="similarity">
    <text evidence="2">Belongs to the EspG family.</text>
</comment>
<dbReference type="OrthoDB" id="4561761at2"/>
<reference evidence="5 6" key="1">
    <citation type="submission" date="2019-10" db="EMBL/GenBank/DDBJ databases">
        <title>Nocardia macrotermitis sp. nov. and Nocardia aurantia sp. nov., isolated from the gut of fungus growing-termite Macrotermes natalensis.</title>
        <authorList>
            <person name="Benndorf R."/>
            <person name="Schwitalla J."/>
            <person name="Martin K."/>
            <person name="De Beer W."/>
            <person name="Kaster A.-K."/>
            <person name="Vollmers J."/>
            <person name="Poulsen M."/>
            <person name="Beemelmanns C."/>
        </authorList>
    </citation>
    <scope>NUCLEOTIDE SEQUENCE [LARGE SCALE GENOMIC DNA]</scope>
    <source>
        <strain evidence="5 6">RB20</strain>
    </source>
</reference>
<evidence type="ECO:0000256" key="3">
    <source>
        <dbReference type="ARBA" id="ARBA00022490"/>
    </source>
</evidence>
<protein>
    <recommendedName>
        <fullName evidence="7">ESAT-6 protein secretion system EspG family protein</fullName>
    </recommendedName>
</protein>
<evidence type="ECO:0000256" key="4">
    <source>
        <dbReference type="ARBA" id="ARBA00023186"/>
    </source>
</evidence>
<evidence type="ECO:0000313" key="5">
    <source>
        <dbReference type="EMBL" id="MQY17424.1"/>
    </source>
</evidence>